<dbReference type="EMBL" id="JAXIOK010000023">
    <property type="protein sequence ID" value="KAK4742976.1"/>
    <property type="molecule type" value="Genomic_DNA"/>
</dbReference>
<dbReference type="AlphaFoldDB" id="A0AAN7GCV1"/>
<evidence type="ECO:0000313" key="2">
    <source>
        <dbReference type="EMBL" id="KAK4742976.1"/>
    </source>
</evidence>
<name>A0AAN7GCV1_9MYRT</name>
<gene>
    <name evidence="2" type="ORF">SAY87_000977</name>
</gene>
<dbReference type="Proteomes" id="UP001345219">
    <property type="component" value="Chromosome 1"/>
</dbReference>
<sequence length="107" mass="12348">MLSWFGFFLIEIPVVGLYEMLVPTCLQEIKLTRALVPDKEDYIHLETGVDRSKMRVQNKALILHKLHGGFKSCLQSVVPKHGLESAKLEIMIRCLHHQKRRKAHDTS</sequence>
<feature type="signal peptide" evidence="1">
    <location>
        <begin position="1"/>
        <end position="16"/>
    </location>
</feature>
<proteinExistence type="predicted"/>
<comment type="caution">
    <text evidence="2">The sequence shown here is derived from an EMBL/GenBank/DDBJ whole genome shotgun (WGS) entry which is preliminary data.</text>
</comment>
<evidence type="ECO:0000313" key="3">
    <source>
        <dbReference type="Proteomes" id="UP001345219"/>
    </source>
</evidence>
<keyword evidence="3" id="KW-1185">Reference proteome</keyword>
<organism evidence="2 3">
    <name type="scientific">Trapa incisa</name>
    <dbReference type="NCBI Taxonomy" id="236973"/>
    <lineage>
        <taxon>Eukaryota</taxon>
        <taxon>Viridiplantae</taxon>
        <taxon>Streptophyta</taxon>
        <taxon>Embryophyta</taxon>
        <taxon>Tracheophyta</taxon>
        <taxon>Spermatophyta</taxon>
        <taxon>Magnoliopsida</taxon>
        <taxon>eudicotyledons</taxon>
        <taxon>Gunneridae</taxon>
        <taxon>Pentapetalae</taxon>
        <taxon>rosids</taxon>
        <taxon>malvids</taxon>
        <taxon>Myrtales</taxon>
        <taxon>Lythraceae</taxon>
        <taxon>Trapa</taxon>
    </lineage>
</organism>
<protein>
    <submittedName>
        <fullName evidence="2">Uncharacterized protein</fullName>
    </submittedName>
</protein>
<feature type="chain" id="PRO_5043004985" evidence="1">
    <location>
        <begin position="17"/>
        <end position="107"/>
    </location>
</feature>
<keyword evidence="1" id="KW-0732">Signal</keyword>
<accession>A0AAN7GCV1</accession>
<evidence type="ECO:0000256" key="1">
    <source>
        <dbReference type="SAM" id="SignalP"/>
    </source>
</evidence>
<reference evidence="2 3" key="1">
    <citation type="journal article" date="2023" name="Hortic Res">
        <title>Pangenome of water caltrop reveals structural variations and asymmetric subgenome divergence after allopolyploidization.</title>
        <authorList>
            <person name="Zhang X."/>
            <person name="Chen Y."/>
            <person name="Wang L."/>
            <person name="Yuan Y."/>
            <person name="Fang M."/>
            <person name="Shi L."/>
            <person name="Lu R."/>
            <person name="Comes H.P."/>
            <person name="Ma Y."/>
            <person name="Chen Y."/>
            <person name="Huang G."/>
            <person name="Zhou Y."/>
            <person name="Zheng Z."/>
            <person name="Qiu Y."/>
        </authorList>
    </citation>
    <scope>NUCLEOTIDE SEQUENCE [LARGE SCALE GENOMIC DNA]</scope>
    <source>
        <tissue evidence="2">Roots</tissue>
    </source>
</reference>